<dbReference type="SUPFAM" id="SSF81383">
    <property type="entry name" value="F-box domain"/>
    <property type="match status" value="1"/>
</dbReference>
<evidence type="ECO:0000259" key="1">
    <source>
        <dbReference type="Pfam" id="PF12937"/>
    </source>
</evidence>
<dbReference type="Pfam" id="PF12937">
    <property type="entry name" value="F-box-like"/>
    <property type="match status" value="1"/>
</dbReference>
<reference evidence="2" key="1">
    <citation type="submission" date="2020-06" db="EMBL/GenBank/DDBJ databases">
        <authorList>
            <consortium name="Plant Systems Biology data submission"/>
        </authorList>
    </citation>
    <scope>NUCLEOTIDE SEQUENCE</scope>
    <source>
        <strain evidence="2">D6</strain>
    </source>
</reference>
<comment type="caution">
    <text evidence="2">The sequence shown here is derived from an EMBL/GenBank/DDBJ whole genome shotgun (WGS) entry which is preliminary data.</text>
</comment>
<feature type="domain" description="F-box" evidence="1">
    <location>
        <begin position="10"/>
        <end position="52"/>
    </location>
</feature>
<dbReference type="Gene3D" id="1.20.1280.50">
    <property type="match status" value="1"/>
</dbReference>
<evidence type="ECO:0000313" key="3">
    <source>
        <dbReference type="Proteomes" id="UP001153069"/>
    </source>
</evidence>
<gene>
    <name evidence="2" type="ORF">SEMRO_28_G018610.1</name>
</gene>
<keyword evidence="3" id="KW-1185">Reference proteome</keyword>
<dbReference type="EMBL" id="CAICTM010000028">
    <property type="protein sequence ID" value="CAB9497919.1"/>
    <property type="molecule type" value="Genomic_DNA"/>
</dbReference>
<dbReference type="AlphaFoldDB" id="A0A9N8D887"/>
<name>A0A9N8D887_9STRA</name>
<proteinExistence type="predicted"/>
<organism evidence="2 3">
    <name type="scientific">Seminavis robusta</name>
    <dbReference type="NCBI Taxonomy" id="568900"/>
    <lineage>
        <taxon>Eukaryota</taxon>
        <taxon>Sar</taxon>
        <taxon>Stramenopiles</taxon>
        <taxon>Ochrophyta</taxon>
        <taxon>Bacillariophyta</taxon>
        <taxon>Bacillariophyceae</taxon>
        <taxon>Bacillariophycidae</taxon>
        <taxon>Naviculales</taxon>
        <taxon>Naviculaceae</taxon>
        <taxon>Seminavis</taxon>
    </lineage>
</organism>
<accession>A0A9N8D887</accession>
<dbReference type="InterPro" id="IPR001810">
    <property type="entry name" value="F-box_dom"/>
</dbReference>
<protein>
    <recommendedName>
        <fullName evidence="1">F-box domain-containing protein</fullName>
    </recommendedName>
</protein>
<evidence type="ECO:0000313" key="2">
    <source>
        <dbReference type="EMBL" id="CAB9497919.1"/>
    </source>
</evidence>
<dbReference type="Proteomes" id="UP001153069">
    <property type="component" value="Unassembled WGS sequence"/>
</dbReference>
<sequence length="271" mass="30212">MLTLLVSEAPQEIVSSILAFAGPHSALVTMARVNKAWRRAAHHEATYRALCLALNKHRVLHPYDQPHPHPHPHQGTCWRSLFQEHILVPDDCSTLTQAMRLASHLFNREMGIKRNRKPITVWIRPGTHSVNQPVLVALPEQACLRIKTLPPFTNAHGVGPHLQDPMEVDPSQPQAVLIMDTRLCNSHSFTFNKGSITLQHYSRVQVSLLLKQKNQNAAIFIQQKIAPTPSAPPPHCLLDNVSITSISGKGIINRSQGGQVTISDSYVARLW</sequence>
<dbReference type="InterPro" id="IPR036047">
    <property type="entry name" value="F-box-like_dom_sf"/>
</dbReference>